<dbReference type="Proteomes" id="UP000269143">
    <property type="component" value="Segment"/>
</dbReference>
<dbReference type="EMBL" id="MH830339">
    <property type="protein sequence ID" value="AYJ73166.1"/>
    <property type="molecule type" value="Genomic_DNA"/>
</dbReference>
<evidence type="ECO:0000313" key="1">
    <source>
        <dbReference type="EMBL" id="AYJ73166.1"/>
    </source>
</evidence>
<organism evidence="1 2">
    <name type="scientific">Proteus phage Stubb</name>
    <dbReference type="NCBI Taxonomy" id="2315597"/>
    <lineage>
        <taxon>Viruses</taxon>
        <taxon>Duplodnaviria</taxon>
        <taxon>Heunggongvirae</taxon>
        <taxon>Uroviricota</taxon>
        <taxon>Caudoviricetes</taxon>
        <taxon>Demerecviridae</taxon>
        <taxon>Novosibvirus</taxon>
        <taxon>Novosibvirus stubb</taxon>
    </lineage>
</organism>
<protein>
    <submittedName>
        <fullName evidence="1">Uncharacterized protein</fullName>
    </submittedName>
</protein>
<reference evidence="2" key="1">
    <citation type="submission" date="2018-09" db="EMBL/GenBank/DDBJ databases">
        <title>Complete genome of Proteus mirabilis phage Stubb.</title>
        <authorList>
            <person name="Bourgeois T.A."/>
            <person name="Lessor L."/>
            <person name="O'Leary C.J."/>
            <person name="Liu M."/>
        </authorList>
    </citation>
    <scope>NUCLEOTIDE SEQUENCE [LARGE SCALE GENOMIC DNA]</scope>
</reference>
<proteinExistence type="predicted"/>
<gene>
    <name evidence="1" type="ORF">CPT_Stubb_026</name>
</gene>
<name>A0A3B8DJ00_9CAUD</name>
<evidence type="ECO:0000313" key="2">
    <source>
        <dbReference type="Proteomes" id="UP000269143"/>
    </source>
</evidence>
<accession>A0A3B8DJ00</accession>
<sequence>MIIKLPSDKLGILDHFPIAVIQTLRLEKGTLTLNVMPSKRCKLNQLEEYITKVGGTICTSH</sequence>
<keyword evidence="2" id="KW-1185">Reference proteome</keyword>